<dbReference type="PROSITE" id="PS50835">
    <property type="entry name" value="IG_LIKE"/>
    <property type="match status" value="1"/>
</dbReference>
<dbReference type="GeneTree" id="ENSGT01030000234778"/>
<dbReference type="InterPro" id="IPR036179">
    <property type="entry name" value="Ig-like_dom_sf"/>
</dbReference>
<evidence type="ECO:0000259" key="2">
    <source>
        <dbReference type="PROSITE" id="PS50835"/>
    </source>
</evidence>
<reference evidence="3" key="2">
    <citation type="submission" date="2025-09" db="UniProtKB">
        <authorList>
            <consortium name="Ensembl"/>
        </authorList>
    </citation>
    <scope>IDENTIFICATION</scope>
</reference>
<dbReference type="Proteomes" id="UP000265020">
    <property type="component" value="Unassembled WGS sequence"/>
</dbReference>
<dbReference type="OMA" id="GRKSILW"/>
<dbReference type="SUPFAM" id="SSF48726">
    <property type="entry name" value="Immunoglobulin"/>
    <property type="match status" value="1"/>
</dbReference>
<dbReference type="AlphaFoldDB" id="A0A3Q2DQB9"/>
<keyword evidence="1" id="KW-0472">Membrane</keyword>
<reference evidence="3" key="1">
    <citation type="submission" date="2025-08" db="UniProtKB">
        <authorList>
            <consortium name="Ensembl"/>
        </authorList>
    </citation>
    <scope>IDENTIFICATION</scope>
</reference>
<accession>A0A3Q2DQB9</accession>
<protein>
    <recommendedName>
        <fullName evidence="2">Ig-like domain-containing protein</fullName>
    </recommendedName>
</protein>
<sequence>QHPVLPLVGHSHPSVQLSSICLSYLNIYCPSDLQAQKLEVLPEVPGYLGHEAVLRCRFITSSKDSRVLQVQWDIKSESENSTILVFNSDHGMTIRESSLKDRVNLTEHSLKITDLKLTDTGSYTCSISVFPSGSFKETTTLIVYVLLLLVILTAAAYLTYIKR</sequence>
<feature type="transmembrane region" description="Helical" evidence="1">
    <location>
        <begin position="141"/>
        <end position="160"/>
    </location>
</feature>
<dbReference type="PANTHER" id="PTHR47387">
    <property type="entry name" value="NECTIN-2"/>
    <property type="match status" value="1"/>
</dbReference>
<dbReference type="STRING" id="28743.ENSCVAP00000021986"/>
<keyword evidence="1" id="KW-1133">Transmembrane helix</keyword>
<dbReference type="SMART" id="SM00409">
    <property type="entry name" value="IG"/>
    <property type="match status" value="1"/>
</dbReference>
<evidence type="ECO:0000313" key="4">
    <source>
        <dbReference type="Proteomes" id="UP000265020"/>
    </source>
</evidence>
<evidence type="ECO:0000313" key="3">
    <source>
        <dbReference type="Ensembl" id="ENSCVAP00000021986.1"/>
    </source>
</evidence>
<dbReference type="Gene3D" id="2.60.40.10">
    <property type="entry name" value="Immunoglobulins"/>
    <property type="match status" value="1"/>
</dbReference>
<keyword evidence="4" id="KW-1185">Reference proteome</keyword>
<keyword evidence="1" id="KW-0812">Transmembrane</keyword>
<dbReference type="InterPro" id="IPR013783">
    <property type="entry name" value="Ig-like_fold"/>
</dbReference>
<name>A0A3Q2DQB9_CYPVA</name>
<dbReference type="InterPro" id="IPR013106">
    <property type="entry name" value="Ig_V-set"/>
</dbReference>
<feature type="domain" description="Ig-like" evidence="2">
    <location>
        <begin position="30"/>
        <end position="142"/>
    </location>
</feature>
<dbReference type="PANTHER" id="PTHR47387:SF1">
    <property type="entry name" value="NECTIN-2"/>
    <property type="match status" value="1"/>
</dbReference>
<dbReference type="InterPro" id="IPR007110">
    <property type="entry name" value="Ig-like_dom"/>
</dbReference>
<dbReference type="Ensembl" id="ENSCVAT00000010432.1">
    <property type="protein sequence ID" value="ENSCVAP00000021986.1"/>
    <property type="gene ID" value="ENSCVAG00000004373.1"/>
</dbReference>
<organism evidence="3 4">
    <name type="scientific">Cyprinodon variegatus</name>
    <name type="common">Sheepshead minnow</name>
    <dbReference type="NCBI Taxonomy" id="28743"/>
    <lineage>
        <taxon>Eukaryota</taxon>
        <taxon>Metazoa</taxon>
        <taxon>Chordata</taxon>
        <taxon>Craniata</taxon>
        <taxon>Vertebrata</taxon>
        <taxon>Euteleostomi</taxon>
        <taxon>Actinopterygii</taxon>
        <taxon>Neopterygii</taxon>
        <taxon>Teleostei</taxon>
        <taxon>Neoteleostei</taxon>
        <taxon>Acanthomorphata</taxon>
        <taxon>Ovalentaria</taxon>
        <taxon>Atherinomorphae</taxon>
        <taxon>Cyprinodontiformes</taxon>
        <taxon>Cyprinodontidae</taxon>
        <taxon>Cyprinodon</taxon>
    </lineage>
</organism>
<evidence type="ECO:0000256" key="1">
    <source>
        <dbReference type="SAM" id="Phobius"/>
    </source>
</evidence>
<dbReference type="Pfam" id="PF07686">
    <property type="entry name" value="V-set"/>
    <property type="match status" value="1"/>
</dbReference>
<proteinExistence type="predicted"/>
<dbReference type="InterPro" id="IPR003599">
    <property type="entry name" value="Ig_sub"/>
</dbReference>
<dbReference type="InterPro" id="IPR052659">
    <property type="entry name" value="Nectin/PVR"/>
</dbReference>